<feature type="transmembrane region" description="Helical" evidence="2">
    <location>
        <begin position="111"/>
        <end position="127"/>
    </location>
</feature>
<dbReference type="RefSeq" id="WP_379575253.1">
    <property type="nucleotide sequence ID" value="NZ_JBHUFV010000039.1"/>
</dbReference>
<feature type="region of interest" description="Disordered" evidence="1">
    <location>
        <begin position="1"/>
        <end position="44"/>
    </location>
</feature>
<keyword evidence="2" id="KW-0472">Membrane</keyword>
<feature type="transmembrane region" description="Helical" evidence="2">
    <location>
        <begin position="51"/>
        <end position="73"/>
    </location>
</feature>
<name>A0ABW4T1L5_9ACTN</name>
<dbReference type="EMBL" id="JBHUFV010000039">
    <property type="protein sequence ID" value="MFD1935134.1"/>
    <property type="molecule type" value="Genomic_DNA"/>
</dbReference>
<gene>
    <name evidence="3" type="ORF">ACFSKW_27030</name>
</gene>
<keyword evidence="2" id="KW-0812">Transmembrane</keyword>
<reference evidence="4" key="1">
    <citation type="journal article" date="2019" name="Int. J. Syst. Evol. Microbiol.">
        <title>The Global Catalogue of Microorganisms (GCM) 10K type strain sequencing project: providing services to taxonomists for standard genome sequencing and annotation.</title>
        <authorList>
            <consortium name="The Broad Institute Genomics Platform"/>
            <consortium name="The Broad Institute Genome Sequencing Center for Infectious Disease"/>
            <person name="Wu L."/>
            <person name="Ma J."/>
        </authorList>
    </citation>
    <scope>NUCLEOTIDE SEQUENCE [LARGE SCALE GENOMIC DNA]</scope>
    <source>
        <strain evidence="4">ICMP 6774ER</strain>
    </source>
</reference>
<evidence type="ECO:0000256" key="2">
    <source>
        <dbReference type="SAM" id="Phobius"/>
    </source>
</evidence>
<evidence type="ECO:0000256" key="1">
    <source>
        <dbReference type="SAM" id="MobiDB-lite"/>
    </source>
</evidence>
<feature type="transmembrane region" description="Helical" evidence="2">
    <location>
        <begin position="79"/>
        <end position="99"/>
    </location>
</feature>
<comment type="caution">
    <text evidence="3">The sequence shown here is derived from an EMBL/GenBank/DDBJ whole genome shotgun (WGS) entry which is preliminary data.</text>
</comment>
<accession>A0ABW4T1L5</accession>
<evidence type="ECO:0008006" key="5">
    <source>
        <dbReference type="Google" id="ProtNLM"/>
    </source>
</evidence>
<organism evidence="3 4">
    <name type="scientific">Nonomuraea mangrovi</name>
    <dbReference type="NCBI Taxonomy" id="2316207"/>
    <lineage>
        <taxon>Bacteria</taxon>
        <taxon>Bacillati</taxon>
        <taxon>Actinomycetota</taxon>
        <taxon>Actinomycetes</taxon>
        <taxon>Streptosporangiales</taxon>
        <taxon>Streptosporangiaceae</taxon>
        <taxon>Nonomuraea</taxon>
    </lineage>
</organism>
<keyword evidence="2" id="KW-1133">Transmembrane helix</keyword>
<feature type="compositionally biased region" description="Basic and acidic residues" evidence="1">
    <location>
        <begin position="1"/>
        <end position="10"/>
    </location>
</feature>
<protein>
    <recommendedName>
        <fullName evidence="5">VUT family protein</fullName>
    </recommendedName>
</protein>
<keyword evidence="4" id="KW-1185">Reference proteome</keyword>
<dbReference type="Proteomes" id="UP001597368">
    <property type="component" value="Unassembled WGS sequence"/>
</dbReference>
<sequence>MLNVPDRLDDQGAQPQRADAVLHHPTAGLEDSSSRQRARSRRQITGHTDHGSILAGIALPVLFACTMVAANLLSTSLTVPVGFGLTAPGGVYLAGLLFALRDVIHERSGPLTVLYALFAGLVLSGLLGSGRVAAASVAAVTLAELIDTAVYVCTRSHGVITAVVASNTTALLADTVVFLHIAFGSLAMAPGQIVGKSWMTVLAVLIVVAVRRRWSR</sequence>
<evidence type="ECO:0000313" key="3">
    <source>
        <dbReference type="EMBL" id="MFD1935134.1"/>
    </source>
</evidence>
<feature type="transmembrane region" description="Helical" evidence="2">
    <location>
        <begin position="189"/>
        <end position="210"/>
    </location>
</feature>
<dbReference type="InterPro" id="IPR003744">
    <property type="entry name" value="YhhQ"/>
</dbReference>
<evidence type="ECO:0000313" key="4">
    <source>
        <dbReference type="Proteomes" id="UP001597368"/>
    </source>
</evidence>
<proteinExistence type="predicted"/>
<dbReference type="Pfam" id="PF02592">
    <property type="entry name" value="Vut_1"/>
    <property type="match status" value="1"/>
</dbReference>